<dbReference type="InterPro" id="IPR035972">
    <property type="entry name" value="GLA-like_dom_SF"/>
</dbReference>
<evidence type="ECO:0000256" key="5">
    <source>
        <dbReference type="SAM" id="SignalP"/>
    </source>
</evidence>
<proteinExistence type="inferred from homology"/>
<dbReference type="EMBL" id="SRMA01026574">
    <property type="protein sequence ID" value="TRY82145.1"/>
    <property type="molecule type" value="Genomic_DNA"/>
</dbReference>
<keyword evidence="8" id="KW-1185">Reference proteome</keyword>
<accession>A0A553PWT1</accession>
<feature type="chain" id="PRO_5021844895" description="Osteocalcin-like C-terminal domain-containing protein" evidence="5">
    <location>
        <begin position="21"/>
        <end position="106"/>
    </location>
</feature>
<dbReference type="GO" id="GO:0005576">
    <property type="term" value="C:extracellular region"/>
    <property type="evidence" value="ECO:0007669"/>
    <property type="project" value="InterPro"/>
</dbReference>
<dbReference type="SUPFAM" id="SSF57630">
    <property type="entry name" value="GLA-domain"/>
    <property type="match status" value="1"/>
</dbReference>
<name>A0A553PWT1_9TELE</name>
<sequence>MFFSSLLVSLSTLYLSVSLGADSQESHESLEGAECKEQSLVKELSLKSRPFHPSLEENLMLAERRAEVCEDFTPCRLFSLRAGSDLAYQIYFGAQQPRLRPHLRRY</sequence>
<reference evidence="7 8" key="1">
    <citation type="journal article" date="2019" name="Sci. Data">
        <title>Hybrid genome assembly and annotation of Danionella translucida.</title>
        <authorList>
            <person name="Kadobianskyi M."/>
            <person name="Schulze L."/>
            <person name="Schuelke M."/>
            <person name="Judkewitz B."/>
        </authorList>
    </citation>
    <scope>NUCLEOTIDE SEQUENCE [LARGE SCALE GENOMIC DNA]</scope>
    <source>
        <strain evidence="7 8">Bolton</strain>
    </source>
</reference>
<evidence type="ECO:0000256" key="4">
    <source>
        <dbReference type="ARBA" id="ARBA00022525"/>
    </source>
</evidence>
<dbReference type="Pfam" id="PF25890">
    <property type="entry name" value="BGLAP_C"/>
    <property type="match status" value="1"/>
</dbReference>
<dbReference type="AlphaFoldDB" id="A0A553PWT1"/>
<dbReference type="OrthoDB" id="8958520at2759"/>
<keyword evidence="5" id="KW-0732">Signal</keyword>
<comment type="caution">
    <text evidence="7">The sequence shown here is derived from an EMBL/GenBank/DDBJ whole genome shotgun (WGS) entry which is preliminary data.</text>
</comment>
<evidence type="ECO:0000256" key="2">
    <source>
        <dbReference type="ARBA" id="ARBA00008850"/>
    </source>
</evidence>
<evidence type="ECO:0000313" key="7">
    <source>
        <dbReference type="EMBL" id="TRY82145.1"/>
    </source>
</evidence>
<feature type="signal peptide" evidence="5">
    <location>
        <begin position="1"/>
        <end position="20"/>
    </location>
</feature>
<dbReference type="Proteomes" id="UP000316079">
    <property type="component" value="Unassembled WGS sequence"/>
</dbReference>
<comment type="similarity">
    <text evidence="2">Belongs to the osteocalcin/matrix Gla protein family.</text>
</comment>
<protein>
    <recommendedName>
        <fullName evidence="6">Osteocalcin-like C-terminal domain-containing protein</fullName>
    </recommendedName>
</protein>
<comment type="subcellular location">
    <subcellularLocation>
        <location evidence="1">Secreted</location>
    </subcellularLocation>
</comment>
<gene>
    <name evidence="7" type="ORF">DNTS_009460</name>
</gene>
<keyword evidence="3" id="KW-0301">Gamma-carboxyglutamic acid</keyword>
<feature type="domain" description="Osteocalcin-like C-terminal" evidence="6">
    <location>
        <begin position="62"/>
        <end position="95"/>
    </location>
</feature>
<dbReference type="GO" id="GO:0005509">
    <property type="term" value="F:calcium ion binding"/>
    <property type="evidence" value="ECO:0007669"/>
    <property type="project" value="InterPro"/>
</dbReference>
<evidence type="ECO:0000259" key="6">
    <source>
        <dbReference type="Pfam" id="PF25890"/>
    </source>
</evidence>
<evidence type="ECO:0000256" key="1">
    <source>
        <dbReference type="ARBA" id="ARBA00004613"/>
    </source>
</evidence>
<keyword evidence="4" id="KW-0964">Secreted</keyword>
<organism evidence="7 8">
    <name type="scientific">Danionella cerebrum</name>
    <dbReference type="NCBI Taxonomy" id="2873325"/>
    <lineage>
        <taxon>Eukaryota</taxon>
        <taxon>Metazoa</taxon>
        <taxon>Chordata</taxon>
        <taxon>Craniata</taxon>
        <taxon>Vertebrata</taxon>
        <taxon>Euteleostomi</taxon>
        <taxon>Actinopterygii</taxon>
        <taxon>Neopterygii</taxon>
        <taxon>Teleostei</taxon>
        <taxon>Ostariophysi</taxon>
        <taxon>Cypriniformes</taxon>
        <taxon>Danionidae</taxon>
        <taxon>Danioninae</taxon>
        <taxon>Danionella</taxon>
    </lineage>
</organism>
<evidence type="ECO:0000313" key="8">
    <source>
        <dbReference type="Proteomes" id="UP000316079"/>
    </source>
</evidence>
<evidence type="ECO:0000256" key="3">
    <source>
        <dbReference type="ARBA" id="ARBA00022479"/>
    </source>
</evidence>
<dbReference type="InterPro" id="IPR058704">
    <property type="entry name" value="BGLAP-like_C"/>
</dbReference>